<dbReference type="Proteomes" id="UP000037043">
    <property type="component" value="Unassembled WGS sequence"/>
</dbReference>
<comment type="caution">
    <text evidence="1">The sequence shown here is derived from an EMBL/GenBank/DDBJ whole genome shotgun (WGS) entry which is preliminary data.</text>
</comment>
<dbReference type="PATRIC" id="fig|1121318.3.peg.1821"/>
<organism evidence="1 2">
    <name type="scientific">Clostridium homopropionicum DSM 5847</name>
    <dbReference type="NCBI Taxonomy" id="1121318"/>
    <lineage>
        <taxon>Bacteria</taxon>
        <taxon>Bacillati</taxon>
        <taxon>Bacillota</taxon>
        <taxon>Clostridia</taxon>
        <taxon>Eubacteriales</taxon>
        <taxon>Clostridiaceae</taxon>
        <taxon>Clostridium</taxon>
    </lineage>
</organism>
<gene>
    <name evidence="1" type="ORF">CLHOM_18050</name>
</gene>
<sequence length="103" mass="11835">MKDESSTEKASEVLEFNINPKDYIEYKAMRRLLMGNYYFAINPTSNKTDGIIEYAAYITISKDFNTAYGYTQNLIKNYGQGAYFKSSKDLKTPQNKNSAMIKL</sequence>
<evidence type="ECO:0000313" key="1">
    <source>
        <dbReference type="EMBL" id="KOA19716.1"/>
    </source>
</evidence>
<accession>A0A0L6Z9S7</accession>
<evidence type="ECO:0000313" key="2">
    <source>
        <dbReference type="Proteomes" id="UP000037043"/>
    </source>
</evidence>
<dbReference type="STRING" id="36844.SAMN04488501_102189"/>
<proteinExistence type="predicted"/>
<name>A0A0L6Z9S7_9CLOT</name>
<dbReference type="RefSeq" id="WP_052221348.1">
    <property type="nucleotide sequence ID" value="NZ_LHUR01000022.1"/>
</dbReference>
<reference evidence="2" key="1">
    <citation type="submission" date="2015-08" db="EMBL/GenBank/DDBJ databases">
        <title>Genome sequence of the strict anaerobe Clostridium homopropionicum LuHBu1 (DSM 5847T).</title>
        <authorList>
            <person name="Poehlein A."/>
            <person name="Beck M."/>
            <person name="Schiel-Bengelsdorf B."/>
            <person name="Bengelsdorf F.R."/>
            <person name="Daniel R."/>
            <person name="Duerre P."/>
        </authorList>
    </citation>
    <scope>NUCLEOTIDE SEQUENCE [LARGE SCALE GENOMIC DNA]</scope>
    <source>
        <strain evidence="2">DSM 5847</strain>
    </source>
</reference>
<protein>
    <submittedName>
        <fullName evidence="1">Uncharacterized protein</fullName>
    </submittedName>
</protein>
<keyword evidence="2" id="KW-1185">Reference proteome</keyword>
<dbReference type="AlphaFoldDB" id="A0A0L6Z9S7"/>
<dbReference type="EMBL" id="LHUR01000022">
    <property type="protein sequence ID" value="KOA19716.1"/>
    <property type="molecule type" value="Genomic_DNA"/>
</dbReference>